<evidence type="ECO:0000313" key="3">
    <source>
        <dbReference type="Proteomes" id="UP000054498"/>
    </source>
</evidence>
<dbReference type="RefSeq" id="XP_013894866.1">
    <property type="nucleotide sequence ID" value="XM_014039412.1"/>
</dbReference>
<accession>A0A0D2M3B6</accession>
<dbReference type="GeneID" id="25729445"/>
<name>A0A0D2M3B6_9CHLO</name>
<organism evidence="2 3">
    <name type="scientific">Monoraphidium neglectum</name>
    <dbReference type="NCBI Taxonomy" id="145388"/>
    <lineage>
        <taxon>Eukaryota</taxon>
        <taxon>Viridiplantae</taxon>
        <taxon>Chlorophyta</taxon>
        <taxon>core chlorophytes</taxon>
        <taxon>Chlorophyceae</taxon>
        <taxon>CS clade</taxon>
        <taxon>Sphaeropleales</taxon>
        <taxon>Selenastraceae</taxon>
        <taxon>Monoraphidium</taxon>
    </lineage>
</organism>
<keyword evidence="3" id="KW-1185">Reference proteome</keyword>
<evidence type="ECO:0000256" key="1">
    <source>
        <dbReference type="SAM" id="MobiDB-lite"/>
    </source>
</evidence>
<feature type="non-terminal residue" evidence="2">
    <location>
        <position position="58"/>
    </location>
</feature>
<feature type="non-terminal residue" evidence="2">
    <location>
        <position position="1"/>
    </location>
</feature>
<feature type="region of interest" description="Disordered" evidence="1">
    <location>
        <begin position="30"/>
        <end position="58"/>
    </location>
</feature>
<sequence>CRQRGYPAVHHCEGVRLEHLLQHPDRRVRPRAAAAGPHGQPAQLRAAQGAAAAAQGAV</sequence>
<gene>
    <name evidence="2" type="ORF">MNEG_12115</name>
</gene>
<proteinExistence type="predicted"/>
<feature type="compositionally biased region" description="Low complexity" evidence="1">
    <location>
        <begin position="31"/>
        <end position="58"/>
    </location>
</feature>
<dbReference type="KEGG" id="mng:MNEG_12115"/>
<dbReference type="EMBL" id="KK103291">
    <property type="protein sequence ID" value="KIY95846.1"/>
    <property type="molecule type" value="Genomic_DNA"/>
</dbReference>
<dbReference type="Proteomes" id="UP000054498">
    <property type="component" value="Unassembled WGS sequence"/>
</dbReference>
<evidence type="ECO:0000313" key="2">
    <source>
        <dbReference type="EMBL" id="KIY95846.1"/>
    </source>
</evidence>
<reference evidence="2 3" key="1">
    <citation type="journal article" date="2013" name="BMC Genomics">
        <title>Reconstruction of the lipid metabolism for the microalga Monoraphidium neglectum from its genome sequence reveals characteristics suitable for biofuel production.</title>
        <authorList>
            <person name="Bogen C."/>
            <person name="Al-Dilaimi A."/>
            <person name="Albersmeier A."/>
            <person name="Wichmann J."/>
            <person name="Grundmann M."/>
            <person name="Rupp O."/>
            <person name="Lauersen K.J."/>
            <person name="Blifernez-Klassen O."/>
            <person name="Kalinowski J."/>
            <person name="Goesmann A."/>
            <person name="Mussgnug J.H."/>
            <person name="Kruse O."/>
        </authorList>
    </citation>
    <scope>NUCLEOTIDE SEQUENCE [LARGE SCALE GENOMIC DNA]</scope>
    <source>
        <strain evidence="2 3">SAG 48.87</strain>
    </source>
</reference>
<dbReference type="AlphaFoldDB" id="A0A0D2M3B6"/>
<protein>
    <submittedName>
        <fullName evidence="2">Uncharacterized protein</fullName>
    </submittedName>
</protein>